<evidence type="ECO:0000313" key="2">
    <source>
        <dbReference type="Proteomes" id="UP000436088"/>
    </source>
</evidence>
<keyword evidence="2" id="KW-1185">Reference proteome</keyword>
<accession>A0A6A2WKA6</accession>
<dbReference type="PANTHER" id="PTHR47623">
    <property type="entry name" value="OS09G0287300 PROTEIN"/>
    <property type="match status" value="1"/>
</dbReference>
<dbReference type="PANTHER" id="PTHR47623:SF1">
    <property type="entry name" value="OS09G0287300 PROTEIN"/>
    <property type="match status" value="1"/>
</dbReference>
<name>A0A6A2WKA6_HIBSY</name>
<organism evidence="1 2">
    <name type="scientific">Hibiscus syriacus</name>
    <name type="common">Rose of Sharon</name>
    <dbReference type="NCBI Taxonomy" id="106335"/>
    <lineage>
        <taxon>Eukaryota</taxon>
        <taxon>Viridiplantae</taxon>
        <taxon>Streptophyta</taxon>
        <taxon>Embryophyta</taxon>
        <taxon>Tracheophyta</taxon>
        <taxon>Spermatophyta</taxon>
        <taxon>Magnoliopsida</taxon>
        <taxon>eudicotyledons</taxon>
        <taxon>Gunneridae</taxon>
        <taxon>Pentapetalae</taxon>
        <taxon>rosids</taxon>
        <taxon>malvids</taxon>
        <taxon>Malvales</taxon>
        <taxon>Malvaceae</taxon>
        <taxon>Malvoideae</taxon>
        <taxon>Hibiscus</taxon>
    </lineage>
</organism>
<dbReference type="EMBL" id="VEPZ02001765">
    <property type="protein sequence ID" value="KAE8656495.1"/>
    <property type="molecule type" value="Genomic_DNA"/>
</dbReference>
<comment type="caution">
    <text evidence="1">The sequence shown here is derived from an EMBL/GenBank/DDBJ whole genome shotgun (WGS) entry which is preliminary data.</text>
</comment>
<dbReference type="Proteomes" id="UP000436088">
    <property type="component" value="Unassembled WGS sequence"/>
</dbReference>
<dbReference type="AlphaFoldDB" id="A0A6A2WKA6"/>
<protein>
    <submittedName>
        <fullName evidence="1">Uncharacterized protein</fullName>
    </submittedName>
</protein>
<proteinExistence type="predicted"/>
<evidence type="ECO:0000313" key="1">
    <source>
        <dbReference type="EMBL" id="KAE8656495.1"/>
    </source>
</evidence>
<sequence>MNDSSTVAVGSCLSISKPLSIGLRPVPICLRGRRMRCLMIEPEVELAASEAQSTYRRLILILHAKSSWQHPTLRAMPCGPEKHLKSCKSRCMGHNRGWEEAASMFAGASIELKPCNDALLEAPGKSWEEV</sequence>
<gene>
    <name evidence="1" type="ORF">F3Y22_tig00117000pilonHSYRG00190</name>
</gene>
<reference evidence="1" key="1">
    <citation type="submission" date="2019-09" db="EMBL/GenBank/DDBJ databases">
        <title>Draft genome information of white flower Hibiscus syriacus.</title>
        <authorList>
            <person name="Kim Y.-M."/>
        </authorList>
    </citation>
    <scope>NUCLEOTIDE SEQUENCE [LARGE SCALE GENOMIC DNA]</scope>
    <source>
        <strain evidence="1">YM2019G1</strain>
    </source>
</reference>